<evidence type="ECO:0000313" key="4">
    <source>
        <dbReference type="EMBL" id="URE42731.1"/>
    </source>
</evidence>
<dbReference type="Proteomes" id="UP001055439">
    <property type="component" value="Chromosome 9"/>
</dbReference>
<dbReference type="PANTHER" id="PTHR48047">
    <property type="entry name" value="GLYCOSYLTRANSFERASE"/>
    <property type="match status" value="1"/>
</dbReference>
<dbReference type="CDD" id="cd03784">
    <property type="entry name" value="GT1_Gtf-like"/>
    <property type="match status" value="1"/>
</dbReference>
<name>A0A9E7HYS7_9LILI</name>
<dbReference type="FunFam" id="3.40.50.2000:FF:000060">
    <property type="entry name" value="Glycosyltransferase"/>
    <property type="match status" value="1"/>
</dbReference>
<feature type="compositionally biased region" description="Pro residues" evidence="3">
    <location>
        <begin position="208"/>
        <end position="233"/>
    </location>
</feature>
<proteinExistence type="inferred from homology"/>
<protein>
    <submittedName>
        <fullName evidence="4">UDP-glucoronosyl and UDP-glucosyl transferase</fullName>
    </submittedName>
</protein>
<dbReference type="PANTHER" id="PTHR48047:SF131">
    <property type="entry name" value="GLYCOSYLTRANSFERASE"/>
    <property type="match status" value="1"/>
</dbReference>
<evidence type="ECO:0000256" key="3">
    <source>
        <dbReference type="SAM" id="MobiDB-lite"/>
    </source>
</evidence>
<organism evidence="4 5">
    <name type="scientific">Musa troglodytarum</name>
    <name type="common">fe'i banana</name>
    <dbReference type="NCBI Taxonomy" id="320322"/>
    <lineage>
        <taxon>Eukaryota</taxon>
        <taxon>Viridiplantae</taxon>
        <taxon>Streptophyta</taxon>
        <taxon>Embryophyta</taxon>
        <taxon>Tracheophyta</taxon>
        <taxon>Spermatophyta</taxon>
        <taxon>Magnoliopsida</taxon>
        <taxon>Liliopsida</taxon>
        <taxon>Zingiberales</taxon>
        <taxon>Musaceae</taxon>
        <taxon>Musa</taxon>
    </lineage>
</organism>
<dbReference type="EMBL" id="CP097511">
    <property type="protein sequence ID" value="URE42731.1"/>
    <property type="molecule type" value="Genomic_DNA"/>
</dbReference>
<feature type="region of interest" description="Disordered" evidence="3">
    <location>
        <begin position="205"/>
        <end position="336"/>
    </location>
</feature>
<dbReference type="SUPFAM" id="SSF53756">
    <property type="entry name" value="UDP-Glycosyltransferase/glycogen phosphorylase"/>
    <property type="match status" value="2"/>
</dbReference>
<keyword evidence="2 4" id="KW-0808">Transferase</keyword>
<reference evidence="4" key="1">
    <citation type="submission" date="2022-05" db="EMBL/GenBank/DDBJ databases">
        <title>The Musa troglodytarum L. genome provides insights into the mechanism of non-climacteric behaviour and enrichment of carotenoids.</title>
        <authorList>
            <person name="Wang J."/>
        </authorList>
    </citation>
    <scope>NUCLEOTIDE SEQUENCE</scope>
    <source>
        <tissue evidence="4">Leaf</tissue>
    </source>
</reference>
<evidence type="ECO:0000256" key="2">
    <source>
        <dbReference type="ARBA" id="ARBA00022679"/>
    </source>
</evidence>
<accession>A0A9E7HYS7</accession>
<dbReference type="Pfam" id="PF00201">
    <property type="entry name" value="UDPGT"/>
    <property type="match status" value="1"/>
</dbReference>
<gene>
    <name evidence="4" type="ORF">MUK42_13839</name>
</gene>
<evidence type="ECO:0000313" key="5">
    <source>
        <dbReference type="Proteomes" id="UP001055439"/>
    </source>
</evidence>
<dbReference type="GO" id="GO:0035251">
    <property type="term" value="F:UDP-glucosyltransferase activity"/>
    <property type="evidence" value="ECO:0007669"/>
    <property type="project" value="TreeGrafter"/>
</dbReference>
<evidence type="ECO:0000256" key="1">
    <source>
        <dbReference type="ARBA" id="ARBA00009995"/>
    </source>
</evidence>
<dbReference type="AlphaFoldDB" id="A0A9E7HYS7"/>
<keyword evidence="5" id="KW-1185">Reference proteome</keyword>
<dbReference type="Gene3D" id="3.40.50.2000">
    <property type="entry name" value="Glycogen Phosphorylase B"/>
    <property type="match status" value="3"/>
</dbReference>
<sequence>MANGEIIVVPFHDSSHIFPTTELASRLASRGYRVTLLLPSASSSSGSRHPLIRIMEYSIPRPSGPPTLLPSSSLSCASPRPRSRNDCSAFRDLLAERFSDGDGDNMPPPVCVIVDVMMSQLLDVCEEFGVVAVLLFTSSACSTAMDHAASKLSTADLGPGGMVSVPGLPEEMVLTAADLMSQGPPPLPFGSGDLAFEKVATGAHDAGPLPPLVWPPPPLRGLHGRPPPPPPDFGPQHVPLLPLGRGHQDGPPPSPFQPGHQARLPPTQRRGVPVIPPPFLPGGGFASPKLPFVGGSPPQAKPATPSGPPPPPLFRLGEGGGPTPPPGPCRGGGPQHDLAETKAVALLFNTCDALERPFLDYVADKAKKPVWGIGPLLPSQFWSATGSVIHDNAIRPKGGGDGDAAIATETDVLEFLDSKPRGSVIYISFGSLVVPSDAELAALASALEESSRPFVWAIQPRAMRHDADGRPVEVGGEAGYFPEGLAERAAGRGLVIHGWAPQLLILSHPATGGFVTHCGWNSTVEVLGRGVPVLTWPVHGDQVWNAKLVARRLRTGLAMKDERGAVTKAKVAEAIERFMSDVGTRERAAALAGELFARGFPASSEAALDALLDFVAAKCQRK</sequence>
<dbReference type="InterPro" id="IPR002213">
    <property type="entry name" value="UDP_glucos_trans"/>
</dbReference>
<dbReference type="OrthoDB" id="5835829at2759"/>
<comment type="similarity">
    <text evidence="1">Belongs to the UDP-glycosyltransferase family.</text>
</comment>